<dbReference type="RefSeq" id="WP_046919285.1">
    <property type="nucleotide sequence ID" value="NZ_JADBGF010000001.1"/>
</dbReference>
<dbReference type="Proteomes" id="UP000629287">
    <property type="component" value="Unassembled WGS sequence"/>
</dbReference>
<comment type="caution">
    <text evidence="1">The sequence shown here is derived from an EMBL/GenBank/DDBJ whole genome shotgun (WGS) entry which is preliminary data.</text>
</comment>
<dbReference type="EMBL" id="JADBGF010000001">
    <property type="protein sequence ID" value="MBE1596599.1"/>
    <property type="molecule type" value="Genomic_DNA"/>
</dbReference>
<reference evidence="1 2" key="1">
    <citation type="submission" date="2020-10" db="EMBL/GenBank/DDBJ databases">
        <title>Sequencing the genomes of 1000 actinobacteria strains.</title>
        <authorList>
            <person name="Klenk H.-P."/>
        </authorList>
    </citation>
    <scope>NUCLEOTIDE SEQUENCE [LARGE SCALE GENOMIC DNA]</scope>
    <source>
        <strain evidence="1 2">DSM 41803</strain>
    </source>
</reference>
<organism evidence="1 2">
    <name type="scientific">Streptomyces stelliscabiei</name>
    <dbReference type="NCBI Taxonomy" id="146820"/>
    <lineage>
        <taxon>Bacteria</taxon>
        <taxon>Bacillati</taxon>
        <taxon>Actinomycetota</taxon>
        <taxon>Actinomycetes</taxon>
        <taxon>Kitasatosporales</taxon>
        <taxon>Streptomycetaceae</taxon>
        <taxon>Streptomyces</taxon>
    </lineage>
</organism>
<sequence>MADGAFWIAALTAGTAVLASWVTSRGTARAARIQADTTAGAQRVERLRQARRTAYAEFIEQAQRLSDVHWKVSDVVRGAGGGGTEDGLGPERVEELRRLRERQREEYATLRNLTWVVSLEGPEEVAELANKVRRTTNPFHKAIEAMIEGDTGAVARFDSCYAPFWDALKEFIRASRDILHTM</sequence>
<protein>
    <submittedName>
        <fullName evidence="1">Uncharacterized protein</fullName>
    </submittedName>
</protein>
<keyword evidence="2" id="KW-1185">Reference proteome</keyword>
<evidence type="ECO:0000313" key="2">
    <source>
        <dbReference type="Proteomes" id="UP000629287"/>
    </source>
</evidence>
<gene>
    <name evidence="1" type="ORF">H4687_002728</name>
</gene>
<name>A0A8I0TQG3_9ACTN</name>
<accession>A0A8I0TQG3</accession>
<dbReference type="AlphaFoldDB" id="A0A8I0TQG3"/>
<evidence type="ECO:0000313" key="1">
    <source>
        <dbReference type="EMBL" id="MBE1596599.1"/>
    </source>
</evidence>
<proteinExistence type="predicted"/>
<dbReference type="GeneID" id="86827320"/>